<comment type="caution">
    <text evidence="3">The sequence shown here is derived from an EMBL/GenBank/DDBJ whole genome shotgun (WGS) entry which is preliminary data.</text>
</comment>
<evidence type="ECO:0000256" key="2">
    <source>
        <dbReference type="SAM" id="Phobius"/>
    </source>
</evidence>
<feature type="region of interest" description="Disordered" evidence="1">
    <location>
        <begin position="59"/>
        <end position="100"/>
    </location>
</feature>
<evidence type="ECO:0000256" key="1">
    <source>
        <dbReference type="SAM" id="MobiDB-lite"/>
    </source>
</evidence>
<dbReference type="Proteomes" id="UP000284702">
    <property type="component" value="Unassembled WGS sequence"/>
</dbReference>
<feature type="compositionally biased region" description="Acidic residues" evidence="1">
    <location>
        <begin position="61"/>
        <end position="84"/>
    </location>
</feature>
<feature type="transmembrane region" description="Helical" evidence="2">
    <location>
        <begin position="103"/>
        <end position="125"/>
    </location>
</feature>
<proteinExistence type="predicted"/>
<dbReference type="AlphaFoldDB" id="A0A425D2C2"/>
<dbReference type="EMBL" id="MZMZ02002959">
    <property type="protein sequence ID" value="RQM23452.1"/>
    <property type="molecule type" value="Genomic_DNA"/>
</dbReference>
<name>A0A425D2C2_APHAT</name>
<dbReference type="VEuPathDB" id="FungiDB:H257_05187"/>
<gene>
    <name evidence="3" type="ORF">B5M09_004211</name>
</gene>
<keyword evidence="4" id="KW-1185">Reference proteome</keyword>
<keyword evidence="2" id="KW-0812">Transmembrane</keyword>
<accession>A0A425D2C2</accession>
<evidence type="ECO:0000313" key="3">
    <source>
        <dbReference type="EMBL" id="RQM23452.1"/>
    </source>
</evidence>
<keyword evidence="2" id="KW-0472">Membrane</keyword>
<keyword evidence="2" id="KW-1133">Transmembrane helix</keyword>
<feature type="transmembrane region" description="Helical" evidence="2">
    <location>
        <begin position="137"/>
        <end position="160"/>
    </location>
</feature>
<evidence type="ECO:0000313" key="4">
    <source>
        <dbReference type="Proteomes" id="UP000284702"/>
    </source>
</evidence>
<protein>
    <submittedName>
        <fullName evidence="3">Uncharacterized protein</fullName>
    </submittedName>
</protein>
<sequence length="378" mass="41279">MRRRSTNNVGRPGVLTRSRKQLMELQGYLPKDKVVSDTELDEYINHLDDKIDATQDVMAWGDDDDDSSTSDDGESDEDQDDDADYNPRRGGGRKSVASSSPGFVSHVLWSSIGPCLVVPVLYHRWSHLTYPLSTPSLVSYMAIVCLNWITFVLLTCLIFAGSCNTPSFLRGFLFKVPLDVPSCASAVWTPLRDCVVMHGVQCFSLPSCQLPLGQLAGAVVGFGLLASFHRRRVQVVVGVLFVVHHGLQWAHHTSARSFFSDPSPQSIHITSIDPVFAYANESIHLLLDGLNLHEGMQVGWVPFWGCSRDTPLSACPVELVATLTHGGGTQTFSAVDEYTACISLAGTTAPSAAFACFPDVRLKVKHVQSTPGWSLQQG</sequence>
<reference evidence="3" key="1">
    <citation type="submission" date="2018-07" db="EMBL/GenBank/DDBJ databases">
        <title>Annotation of Aphanomyces astaci genome assembly.</title>
        <authorList>
            <person name="Studholme D.J."/>
        </authorList>
    </citation>
    <scope>NUCLEOTIDE SEQUENCE [LARGE SCALE GENOMIC DNA]</scope>
    <source>
        <strain evidence="3">Pc</strain>
    </source>
</reference>
<organism evidence="3 4">
    <name type="scientific">Aphanomyces astaci</name>
    <name type="common">Crayfish plague agent</name>
    <dbReference type="NCBI Taxonomy" id="112090"/>
    <lineage>
        <taxon>Eukaryota</taxon>
        <taxon>Sar</taxon>
        <taxon>Stramenopiles</taxon>
        <taxon>Oomycota</taxon>
        <taxon>Saprolegniomycetes</taxon>
        <taxon>Saprolegniales</taxon>
        <taxon>Verrucalvaceae</taxon>
        <taxon>Aphanomyces</taxon>
    </lineage>
</organism>